<evidence type="ECO:0000259" key="9">
    <source>
        <dbReference type="PROSITE" id="PS50893"/>
    </source>
</evidence>
<dbReference type="Gene3D" id="3.40.50.300">
    <property type="entry name" value="P-loop containing nucleotide triphosphate hydrolases"/>
    <property type="match status" value="1"/>
</dbReference>
<dbReference type="Proteomes" id="UP001165143">
    <property type="component" value="Unassembled WGS sequence"/>
</dbReference>
<evidence type="ECO:0000313" key="11">
    <source>
        <dbReference type="Proteomes" id="UP001165143"/>
    </source>
</evidence>
<dbReference type="InterPro" id="IPR013563">
    <property type="entry name" value="Oligopep_ABC_C"/>
</dbReference>
<evidence type="ECO:0000256" key="8">
    <source>
        <dbReference type="SAM" id="MobiDB-lite"/>
    </source>
</evidence>
<gene>
    <name evidence="10" type="ORF">Kpho01_24460</name>
</gene>
<dbReference type="EMBL" id="BSRX01000012">
    <property type="protein sequence ID" value="GLW54435.1"/>
    <property type="molecule type" value="Genomic_DNA"/>
</dbReference>
<keyword evidence="6 10" id="KW-0067">ATP-binding</keyword>
<comment type="subcellular location">
    <subcellularLocation>
        <location evidence="1">Cell membrane</location>
        <topology evidence="1">Peripheral membrane protein</topology>
    </subcellularLocation>
</comment>
<name>A0A9W6UPC2_9ACTN</name>
<keyword evidence="5" id="KW-0547">Nucleotide-binding</keyword>
<keyword evidence="3" id="KW-0813">Transport</keyword>
<evidence type="ECO:0000313" key="10">
    <source>
        <dbReference type="EMBL" id="GLW54435.1"/>
    </source>
</evidence>
<dbReference type="InterPro" id="IPR017871">
    <property type="entry name" value="ABC_transporter-like_CS"/>
</dbReference>
<evidence type="ECO:0000256" key="3">
    <source>
        <dbReference type="ARBA" id="ARBA00022448"/>
    </source>
</evidence>
<dbReference type="SUPFAM" id="SSF52540">
    <property type="entry name" value="P-loop containing nucleoside triphosphate hydrolases"/>
    <property type="match status" value="1"/>
</dbReference>
<feature type="domain" description="ABC transporter" evidence="9">
    <location>
        <begin position="21"/>
        <end position="271"/>
    </location>
</feature>
<dbReference type="AlphaFoldDB" id="A0A9W6UPC2"/>
<dbReference type="PROSITE" id="PS00211">
    <property type="entry name" value="ABC_TRANSPORTER_1"/>
    <property type="match status" value="1"/>
</dbReference>
<dbReference type="OrthoDB" id="9809030at2"/>
<dbReference type="InterPro" id="IPR003593">
    <property type="entry name" value="AAA+_ATPase"/>
</dbReference>
<reference evidence="10" key="1">
    <citation type="submission" date="2023-02" db="EMBL/GenBank/DDBJ databases">
        <title>Kitasatospora phosalacinea NBRC 14362.</title>
        <authorList>
            <person name="Ichikawa N."/>
            <person name="Sato H."/>
            <person name="Tonouchi N."/>
        </authorList>
    </citation>
    <scope>NUCLEOTIDE SEQUENCE</scope>
    <source>
        <strain evidence="10">NBRC 14362</strain>
    </source>
</reference>
<evidence type="ECO:0000256" key="5">
    <source>
        <dbReference type="ARBA" id="ARBA00022741"/>
    </source>
</evidence>
<dbReference type="InterPro" id="IPR050388">
    <property type="entry name" value="ABC_Ni/Peptide_Import"/>
</dbReference>
<dbReference type="PROSITE" id="PS50893">
    <property type="entry name" value="ABC_TRANSPORTER_2"/>
    <property type="match status" value="1"/>
</dbReference>
<dbReference type="GO" id="GO:0015833">
    <property type="term" value="P:peptide transport"/>
    <property type="evidence" value="ECO:0007669"/>
    <property type="project" value="InterPro"/>
</dbReference>
<proteinExistence type="inferred from homology"/>
<protein>
    <submittedName>
        <fullName evidence="10">Dipeptide/oligopeptide/nickel ABC transporter ATP-binding protein</fullName>
    </submittedName>
</protein>
<dbReference type="RefSeq" id="WP_051778565.1">
    <property type="nucleotide sequence ID" value="NZ_BSRX01000012.1"/>
</dbReference>
<evidence type="ECO:0000256" key="2">
    <source>
        <dbReference type="ARBA" id="ARBA00005417"/>
    </source>
</evidence>
<accession>A0A9W6UPC2</accession>
<feature type="region of interest" description="Disordered" evidence="8">
    <location>
        <begin position="336"/>
        <end position="360"/>
    </location>
</feature>
<evidence type="ECO:0000256" key="4">
    <source>
        <dbReference type="ARBA" id="ARBA00022475"/>
    </source>
</evidence>
<dbReference type="Pfam" id="PF00005">
    <property type="entry name" value="ABC_tran"/>
    <property type="match status" value="1"/>
</dbReference>
<dbReference type="SMART" id="SM00382">
    <property type="entry name" value="AAA"/>
    <property type="match status" value="1"/>
</dbReference>
<sequence>MTDPTPHHDGAATAGARPAEVEIRDLTVVYRTEHGDLPAVSHASLDLRAGEITGLVGESGSGKSTLALSLLNAVPAPGRITTGSVEVAGVGDVTRLTGRRLRRTRGSALGYVFQASQNSLNPLKTVGKQLLDLGRSHEVEDLRGLVRRAGDLCERMGLDADRVLDSYQHELSGGMRQRIGIVLALVLNAEVLVLDEPTTALDMISQAAVLDIVRSVHRENGLATLVVTHDMGVVSEIADRLAVMYGGRIVEHGPAGELLRRPSHPYTRALIGATARIVGDPGLARALPGQPPDLTTLARRGCVFRDRCPLAMPVCEESDPALSEWTPGRFRACHAEPAPADRAAAVPAPRTQDDPIGGRP</sequence>
<keyword evidence="4" id="KW-1003">Cell membrane</keyword>
<dbReference type="PANTHER" id="PTHR43297:SF2">
    <property type="entry name" value="DIPEPTIDE TRANSPORT ATP-BINDING PROTEIN DPPD"/>
    <property type="match status" value="1"/>
</dbReference>
<dbReference type="InterPro" id="IPR003439">
    <property type="entry name" value="ABC_transporter-like_ATP-bd"/>
</dbReference>
<dbReference type="GO" id="GO:0005886">
    <property type="term" value="C:plasma membrane"/>
    <property type="evidence" value="ECO:0007669"/>
    <property type="project" value="UniProtKB-SubCell"/>
</dbReference>
<organism evidence="10 11">
    <name type="scientific">Kitasatospora phosalacinea</name>
    <dbReference type="NCBI Taxonomy" id="2065"/>
    <lineage>
        <taxon>Bacteria</taxon>
        <taxon>Bacillati</taxon>
        <taxon>Actinomycetota</taxon>
        <taxon>Actinomycetes</taxon>
        <taxon>Kitasatosporales</taxon>
        <taxon>Streptomycetaceae</taxon>
        <taxon>Kitasatospora</taxon>
    </lineage>
</organism>
<dbReference type="PANTHER" id="PTHR43297">
    <property type="entry name" value="OLIGOPEPTIDE TRANSPORT ATP-BINDING PROTEIN APPD"/>
    <property type="match status" value="1"/>
</dbReference>
<dbReference type="Pfam" id="PF08352">
    <property type="entry name" value="oligo_HPY"/>
    <property type="match status" value="1"/>
</dbReference>
<dbReference type="NCBIfam" id="TIGR01727">
    <property type="entry name" value="oligo_HPY"/>
    <property type="match status" value="1"/>
</dbReference>
<evidence type="ECO:0000256" key="6">
    <source>
        <dbReference type="ARBA" id="ARBA00022840"/>
    </source>
</evidence>
<dbReference type="GO" id="GO:0016887">
    <property type="term" value="F:ATP hydrolysis activity"/>
    <property type="evidence" value="ECO:0007669"/>
    <property type="project" value="InterPro"/>
</dbReference>
<dbReference type="InterPro" id="IPR027417">
    <property type="entry name" value="P-loop_NTPase"/>
</dbReference>
<feature type="compositionally biased region" description="Low complexity" evidence="8">
    <location>
        <begin position="336"/>
        <end position="349"/>
    </location>
</feature>
<dbReference type="GO" id="GO:0005524">
    <property type="term" value="F:ATP binding"/>
    <property type="evidence" value="ECO:0007669"/>
    <property type="project" value="UniProtKB-KW"/>
</dbReference>
<evidence type="ECO:0000256" key="7">
    <source>
        <dbReference type="ARBA" id="ARBA00023136"/>
    </source>
</evidence>
<comment type="caution">
    <text evidence="10">The sequence shown here is derived from an EMBL/GenBank/DDBJ whole genome shotgun (WGS) entry which is preliminary data.</text>
</comment>
<keyword evidence="7" id="KW-0472">Membrane</keyword>
<comment type="similarity">
    <text evidence="2">Belongs to the ABC transporter superfamily.</text>
</comment>
<evidence type="ECO:0000256" key="1">
    <source>
        <dbReference type="ARBA" id="ARBA00004202"/>
    </source>
</evidence>
<dbReference type="CDD" id="cd03257">
    <property type="entry name" value="ABC_NikE_OppD_transporters"/>
    <property type="match status" value="1"/>
</dbReference>